<name>A0A482ETK8_SALSP</name>
<gene>
    <name evidence="1" type="ORF">NNIBIDOC_00131</name>
</gene>
<geneLocation type="plasmid" evidence="1">
    <name>pSa1423-160k</name>
</geneLocation>
<evidence type="ECO:0000313" key="1">
    <source>
        <dbReference type="EMBL" id="QBM91460.1"/>
    </source>
</evidence>
<sequence length="71" mass="7767">MRLRNLKKTGQAFIALPKGWFRCVKVDVKSLTADLGGDVNGGLPSWAMIMAIFGVSYVRPYAEQGGGDNRH</sequence>
<reference evidence="1" key="1">
    <citation type="submission" date="2019-01" db="EMBL/GenBank/DDBJ databases">
        <title>Salmonella strain 1423 plasmid sequences.</title>
        <authorList>
            <person name="Chen K."/>
            <person name="Chen S."/>
        </authorList>
    </citation>
    <scope>NUCLEOTIDE SEQUENCE</scope>
    <source>
        <strain evidence="1">Sa1423</strain>
        <plasmid evidence="1">pSa1423-160k</plasmid>
    </source>
</reference>
<proteinExistence type="predicted"/>
<dbReference type="AlphaFoldDB" id="A0A482ETK8"/>
<protein>
    <submittedName>
        <fullName evidence="1">Uncharacterized protein</fullName>
    </submittedName>
</protein>
<organism evidence="1">
    <name type="scientific">Salmonella sp</name>
    <dbReference type="NCBI Taxonomy" id="599"/>
    <lineage>
        <taxon>Bacteria</taxon>
        <taxon>Pseudomonadati</taxon>
        <taxon>Pseudomonadota</taxon>
        <taxon>Gammaproteobacteria</taxon>
        <taxon>Enterobacterales</taxon>
        <taxon>Enterobacteriaceae</taxon>
        <taxon>Salmonella</taxon>
    </lineage>
</organism>
<dbReference type="EMBL" id="MK356558">
    <property type="protein sequence ID" value="QBM91460.1"/>
    <property type="molecule type" value="Genomic_DNA"/>
</dbReference>
<dbReference type="RefSeq" id="WP_225312346.1">
    <property type="nucleotide sequence ID" value="NZ_MK356558.1"/>
</dbReference>
<keyword evidence="1" id="KW-0614">Plasmid</keyword>
<accession>A0A482ETK8</accession>